<dbReference type="GO" id="GO:0005737">
    <property type="term" value="C:cytoplasm"/>
    <property type="evidence" value="ECO:0007669"/>
    <property type="project" value="UniProtKB-SubCell"/>
</dbReference>
<dbReference type="GO" id="GO:0006241">
    <property type="term" value="P:CTP biosynthetic process"/>
    <property type="evidence" value="ECO:0007669"/>
    <property type="project" value="InterPro"/>
</dbReference>
<evidence type="ECO:0000259" key="18">
    <source>
        <dbReference type="Pfam" id="PF00334"/>
    </source>
</evidence>
<keyword evidence="13" id="KW-0418">Kinase</keyword>
<evidence type="ECO:0000256" key="3">
    <source>
        <dbReference type="ARBA" id="ARBA00004123"/>
    </source>
</evidence>
<organism evidence="19 20">
    <name type="scientific">Seriola lalandi dorsalis</name>
    <dbReference type="NCBI Taxonomy" id="1841481"/>
    <lineage>
        <taxon>Eukaryota</taxon>
        <taxon>Metazoa</taxon>
        <taxon>Chordata</taxon>
        <taxon>Craniata</taxon>
        <taxon>Vertebrata</taxon>
        <taxon>Euteleostomi</taxon>
        <taxon>Actinopterygii</taxon>
        <taxon>Neopterygii</taxon>
        <taxon>Teleostei</taxon>
        <taxon>Neoteleostei</taxon>
        <taxon>Acanthomorphata</taxon>
        <taxon>Carangaria</taxon>
        <taxon>Carangiformes</taxon>
        <taxon>Carangidae</taxon>
        <taxon>Seriola</taxon>
    </lineage>
</organism>
<dbReference type="AlphaFoldDB" id="A0A3B4X8K9"/>
<dbReference type="InterPro" id="IPR001564">
    <property type="entry name" value="Nucleoside_diP_kinase"/>
</dbReference>
<keyword evidence="17" id="KW-0131">Cell cycle</keyword>
<dbReference type="InterPro" id="IPR036850">
    <property type="entry name" value="NDK-like_dom_sf"/>
</dbReference>
<evidence type="ECO:0000313" key="19">
    <source>
        <dbReference type="Ensembl" id="ENSSLDP00000012187.1"/>
    </source>
</evidence>
<evidence type="ECO:0000256" key="2">
    <source>
        <dbReference type="ARBA" id="ARBA00003465"/>
    </source>
</evidence>
<dbReference type="GO" id="GO:0006183">
    <property type="term" value="P:GTP biosynthetic process"/>
    <property type="evidence" value="ECO:0007669"/>
    <property type="project" value="InterPro"/>
</dbReference>
<dbReference type="SUPFAM" id="SSF54919">
    <property type="entry name" value="Nucleoside diphosphate kinase, NDK"/>
    <property type="match status" value="1"/>
</dbReference>
<evidence type="ECO:0000256" key="5">
    <source>
        <dbReference type="ARBA" id="ARBA00004496"/>
    </source>
</evidence>
<dbReference type="Gene3D" id="3.30.70.141">
    <property type="entry name" value="Nucleoside diphosphate kinase-like domain"/>
    <property type="match status" value="1"/>
</dbReference>
<evidence type="ECO:0000256" key="16">
    <source>
        <dbReference type="ARBA" id="ARBA00023273"/>
    </source>
</evidence>
<keyword evidence="10" id="KW-0963">Cytoplasm</keyword>
<dbReference type="STRING" id="1841481.ENSSLDP00000012187"/>
<comment type="function">
    <text evidence="2">Major role in the synthesis of nucleoside triphosphates other than ATP.</text>
</comment>
<evidence type="ECO:0000256" key="17">
    <source>
        <dbReference type="ARBA" id="ARBA00023306"/>
    </source>
</evidence>
<dbReference type="PANTHER" id="PTHR11349">
    <property type="entry name" value="NUCLEOSIDE DIPHOSPHATE KINASE"/>
    <property type="match status" value="1"/>
</dbReference>
<comment type="similarity">
    <text evidence="7">Belongs to the NDK family.</text>
</comment>
<dbReference type="GO" id="GO:0046872">
    <property type="term" value="F:metal ion binding"/>
    <property type="evidence" value="ECO:0007669"/>
    <property type="project" value="UniProtKB-KW"/>
</dbReference>
<keyword evidence="14" id="KW-0460">Magnesium</keyword>
<keyword evidence="20" id="KW-1185">Reference proteome</keyword>
<evidence type="ECO:0000256" key="15">
    <source>
        <dbReference type="ARBA" id="ARBA00023242"/>
    </source>
</evidence>
<proteinExistence type="inferred from homology"/>
<dbReference type="GO" id="GO:0030027">
    <property type="term" value="C:lamellipodium"/>
    <property type="evidence" value="ECO:0007669"/>
    <property type="project" value="UniProtKB-SubCell"/>
</dbReference>
<evidence type="ECO:0000256" key="11">
    <source>
        <dbReference type="ARBA" id="ARBA00022679"/>
    </source>
</evidence>
<keyword evidence="16" id="KW-0966">Cell projection</keyword>
<keyword evidence="15" id="KW-0539">Nucleus</keyword>
<evidence type="ECO:0000256" key="13">
    <source>
        <dbReference type="ARBA" id="ARBA00022777"/>
    </source>
</evidence>
<sequence>MNEKCHISCLWFQASEEHMKNHYLDLKDMPFYGGLCKYMSGGPILAMVTHAHI</sequence>
<reference evidence="19" key="1">
    <citation type="submission" date="2025-08" db="UniProtKB">
        <authorList>
            <consortium name="Ensembl"/>
        </authorList>
    </citation>
    <scope>IDENTIFICATION</scope>
</reference>
<dbReference type="Pfam" id="PF00334">
    <property type="entry name" value="NDK"/>
    <property type="match status" value="1"/>
</dbReference>
<evidence type="ECO:0000256" key="1">
    <source>
        <dbReference type="ARBA" id="ARBA00001946"/>
    </source>
</evidence>
<dbReference type="GO" id="GO:0006228">
    <property type="term" value="P:UTP biosynthetic process"/>
    <property type="evidence" value="ECO:0007669"/>
    <property type="project" value="InterPro"/>
</dbReference>
<evidence type="ECO:0000313" key="20">
    <source>
        <dbReference type="Proteomes" id="UP000261360"/>
    </source>
</evidence>
<evidence type="ECO:0000256" key="10">
    <source>
        <dbReference type="ARBA" id="ARBA00022490"/>
    </source>
</evidence>
<name>A0A3B4X8K9_SERLL</name>
<keyword evidence="11" id="KW-0808">Transferase</keyword>
<dbReference type="Ensembl" id="ENSSLDT00000012633.1">
    <property type="protein sequence ID" value="ENSSLDP00000012187.1"/>
    <property type="gene ID" value="ENSSLDG00000009694.1"/>
</dbReference>
<dbReference type="GO" id="GO:0004550">
    <property type="term" value="F:nucleoside diphosphate kinase activity"/>
    <property type="evidence" value="ECO:0007669"/>
    <property type="project" value="UniProtKB-EC"/>
</dbReference>
<protein>
    <recommendedName>
        <fullName evidence="9">Nucleoside diphosphate kinase B</fullName>
        <ecNumber evidence="8">2.7.4.6</ecNumber>
    </recommendedName>
</protein>
<evidence type="ECO:0000256" key="12">
    <source>
        <dbReference type="ARBA" id="ARBA00022723"/>
    </source>
</evidence>
<comment type="cofactor">
    <cofactor evidence="1">
        <name>Mg(2+)</name>
        <dbReference type="ChEBI" id="CHEBI:18420"/>
    </cofactor>
</comment>
<dbReference type="EC" id="2.7.4.6" evidence="8"/>
<dbReference type="Proteomes" id="UP000261360">
    <property type="component" value="Unplaced"/>
</dbReference>
<reference evidence="19" key="2">
    <citation type="submission" date="2025-09" db="UniProtKB">
        <authorList>
            <consortium name="Ensembl"/>
        </authorList>
    </citation>
    <scope>IDENTIFICATION</scope>
</reference>
<dbReference type="GO" id="GO:0001726">
    <property type="term" value="C:ruffle"/>
    <property type="evidence" value="ECO:0007669"/>
    <property type="project" value="UniProtKB-SubCell"/>
</dbReference>
<evidence type="ECO:0000256" key="6">
    <source>
        <dbReference type="ARBA" id="ARBA00004510"/>
    </source>
</evidence>
<accession>A0A3B4X8K9</accession>
<keyword evidence="12" id="KW-0479">Metal-binding</keyword>
<evidence type="ECO:0000256" key="7">
    <source>
        <dbReference type="ARBA" id="ARBA00008142"/>
    </source>
</evidence>
<feature type="domain" description="Nucleoside diphosphate kinase-like" evidence="18">
    <location>
        <begin position="12"/>
        <end position="50"/>
    </location>
</feature>
<evidence type="ECO:0000256" key="8">
    <source>
        <dbReference type="ARBA" id="ARBA00012966"/>
    </source>
</evidence>
<dbReference type="GO" id="GO:0005634">
    <property type="term" value="C:nucleus"/>
    <property type="evidence" value="ECO:0007669"/>
    <property type="project" value="UniProtKB-SubCell"/>
</dbReference>
<evidence type="ECO:0000256" key="9">
    <source>
        <dbReference type="ARBA" id="ARBA00013499"/>
    </source>
</evidence>
<evidence type="ECO:0000256" key="4">
    <source>
        <dbReference type="ARBA" id="ARBA00004466"/>
    </source>
</evidence>
<dbReference type="InterPro" id="IPR034907">
    <property type="entry name" value="NDK-like_dom"/>
</dbReference>
<comment type="subcellular location">
    <subcellularLocation>
        <location evidence="6">Cell projection</location>
        <location evidence="6">Lamellipodium</location>
    </subcellularLocation>
    <subcellularLocation>
        <location evidence="4">Cell projection</location>
        <location evidence="4">Ruffle</location>
    </subcellularLocation>
    <subcellularLocation>
        <location evidence="5">Cytoplasm</location>
    </subcellularLocation>
    <subcellularLocation>
        <location evidence="3">Nucleus</location>
    </subcellularLocation>
</comment>
<dbReference type="PRINTS" id="PR01243">
    <property type="entry name" value="NUCDPKINASE"/>
</dbReference>
<evidence type="ECO:0000256" key="14">
    <source>
        <dbReference type="ARBA" id="ARBA00022842"/>
    </source>
</evidence>